<evidence type="ECO:0000313" key="2">
    <source>
        <dbReference type="EMBL" id="CAX43587.1"/>
    </source>
</evidence>
<name>B9WB17_CANDC</name>
<dbReference type="OrthoDB" id="1918at2759"/>
<dbReference type="AlphaFoldDB" id="B9WB17"/>
<dbReference type="CGD" id="CAL0000170402">
    <property type="gene designation" value="Cd36_18090"/>
</dbReference>
<dbReference type="HOGENOM" id="CLU_475643_0_0_1"/>
<protein>
    <submittedName>
        <fullName evidence="2">Reduced growth phenotype protein (Protein rgp1), putative</fullName>
    </submittedName>
</protein>
<proteinExistence type="predicted"/>
<dbReference type="EMBL" id="FM992689">
    <property type="protein sequence ID" value="CAX43587.1"/>
    <property type="molecule type" value="Genomic_DNA"/>
</dbReference>
<gene>
    <name evidence="1" type="ordered locus">Cd36_18090</name>
    <name evidence="2" type="ORF">CD36_18090</name>
</gene>
<evidence type="ECO:0000313" key="1">
    <source>
        <dbReference type="CGD" id="CAL0000170402"/>
    </source>
</evidence>
<dbReference type="eggNOG" id="ENOG502RR05">
    <property type="taxonomic scope" value="Eukaryota"/>
</dbReference>
<evidence type="ECO:0000313" key="3">
    <source>
        <dbReference type="Proteomes" id="UP000002605"/>
    </source>
</evidence>
<dbReference type="Proteomes" id="UP000002605">
    <property type="component" value="Chromosome 2"/>
</dbReference>
<dbReference type="RefSeq" id="XP_002418287.1">
    <property type="nucleotide sequence ID" value="XM_002418242.1"/>
</dbReference>
<accession>B9WB17</accession>
<dbReference type="Pfam" id="PF08737">
    <property type="entry name" value="Rgp1"/>
    <property type="match status" value="1"/>
</dbReference>
<dbReference type="GeneID" id="8046514"/>
<sequence length="573" mass="65219">MPGSPSSSSSNSPYVKVLNEKLSISLQYLDCERSCQTCVLTFINTADQDININPTKQTSSGGWLSGLFGSSPPLDESLSKVNVDANLPIDLFLGYIQLFGYVVLNYKFEIDTASLEVNKKSQWWNNTEYWNQYLETNEKKDDRIDEYLKLDTVPFIEENYSEKFTIGGKLGGVQDLVVNDDRILTDNGYLLHDLIGNFNSYSSSKESQALPLQSLTDTIVPFYTTPQSLLFTDLTISKNSSRSFCLRIPIRDDLPPSYNTCSTGPACDQGLITIRYSLIVSLIEGNFSNKTKSVYFPLKMNSKRYGGAHRYLQKRHFDSSIRLDKNWLVEIVSDKEETKHQEKDKSEKGSFLQDLSTLIDSDLYNMPKVSSMERRKSSVNGMSDEINSEGYISQLPEHLKTQFRLRVNNQELCTIGLSKPYYHPGEDLNYVINLNPNASNTTKVIGLSTYLEAHEVYHLPENGKKIHKYKITGNVKLNTLAPSIINTQLSESSPCFLNDYLNIPKFVTPQFQSSRFLNLEYHLVFQFNLSEDDLHEQKANEENYATVFAKCDLYKSETIASSYKFTIPVYILQ</sequence>
<dbReference type="InterPro" id="IPR014848">
    <property type="entry name" value="Rgp1"/>
</dbReference>
<keyword evidence="3" id="KW-1185">Reference proteome</keyword>
<organism evidence="2 3">
    <name type="scientific">Candida dubliniensis (strain CD36 / ATCC MYA-646 / CBS 7987 / NCPF 3949 / NRRL Y-17841)</name>
    <name type="common">Yeast</name>
    <dbReference type="NCBI Taxonomy" id="573826"/>
    <lineage>
        <taxon>Eukaryota</taxon>
        <taxon>Fungi</taxon>
        <taxon>Dikarya</taxon>
        <taxon>Ascomycota</taxon>
        <taxon>Saccharomycotina</taxon>
        <taxon>Pichiomycetes</taxon>
        <taxon>Debaryomycetaceae</taxon>
        <taxon>Candida/Lodderomyces clade</taxon>
        <taxon>Candida</taxon>
    </lineage>
</organism>
<reference evidence="2 3" key="1">
    <citation type="journal article" date="2009" name="Genome Res.">
        <title>Comparative genomics of the fungal pathogens Candida dubliniensis and Candida albicans.</title>
        <authorList>
            <person name="Jackson A.P."/>
            <person name="Gamble J.A."/>
            <person name="Yeomans T."/>
            <person name="Moran G.P."/>
            <person name="Saunders D."/>
            <person name="Harris D."/>
            <person name="Aslett M."/>
            <person name="Barrell J.F."/>
            <person name="Butler G."/>
            <person name="Citiulo F."/>
            <person name="Coleman D.C."/>
            <person name="de Groot P.W.J."/>
            <person name="Goodwin T.J."/>
            <person name="Quail M.A."/>
            <person name="McQuillan J."/>
            <person name="Munro C.A."/>
            <person name="Pain A."/>
            <person name="Poulter R.T."/>
            <person name="Rajandream M.A."/>
            <person name="Renauld H."/>
            <person name="Spiering M.J."/>
            <person name="Tivey A."/>
            <person name="Gow N.A.R."/>
            <person name="Barrell B."/>
            <person name="Sullivan D.J."/>
            <person name="Berriman M."/>
        </authorList>
    </citation>
    <scope>NUCLEOTIDE SEQUENCE [LARGE SCALE GENOMIC DNA]</scope>
    <source>
        <strain evidence="3">CD36 / ATCC MYA-646 / CBS 7987 / NCPF 3949 / NRRL Y-17841</strain>
    </source>
</reference>
<dbReference type="KEGG" id="cdu:CD36_18090"/>
<dbReference type="VEuPathDB" id="FungiDB:CD36_18090"/>
<dbReference type="PANTHER" id="PTHR12507">
    <property type="entry name" value="REDUCED GROWTH PHENOTYPE 1 RGP1, YEAST -RELATED"/>
    <property type="match status" value="1"/>
</dbReference>